<evidence type="ECO:0000256" key="5">
    <source>
        <dbReference type="HAMAP-Rule" id="MF_00040"/>
    </source>
</evidence>
<comment type="function">
    <text evidence="5">Responsible for the release of ribosomes from messenger RNA at the termination of protein biosynthesis. May increase the efficiency of translation by recycling ribosomes from one round of translation to another.</text>
</comment>
<dbReference type="GO" id="GO:0005737">
    <property type="term" value="C:cytoplasm"/>
    <property type="evidence" value="ECO:0007669"/>
    <property type="project" value="UniProtKB-SubCell"/>
</dbReference>
<evidence type="ECO:0000256" key="1">
    <source>
        <dbReference type="ARBA" id="ARBA00004496"/>
    </source>
</evidence>
<dbReference type="STRING" id="1121326.CLMAG_15300"/>
<dbReference type="GO" id="GO:0006415">
    <property type="term" value="P:translational termination"/>
    <property type="evidence" value="ECO:0007669"/>
    <property type="project" value="UniProtKB-UniRule"/>
</dbReference>
<dbReference type="AlphaFoldDB" id="A0A162V1W3"/>
<proteinExistence type="inferred from homology"/>
<dbReference type="Gene3D" id="1.10.132.20">
    <property type="entry name" value="Ribosome-recycling factor"/>
    <property type="match status" value="1"/>
</dbReference>
<dbReference type="HAMAP" id="MF_00040">
    <property type="entry name" value="RRF"/>
    <property type="match status" value="1"/>
</dbReference>
<sequence>MIKDILKIADEKMNKTIESLKRDLGSMKAGRANPAMLDRIEAEYYGAMTPLNQLANISIPEPRIIAIQPWDKGAFKAIEKAILKSDLGINPSSDGELIRLIIPELTEETRKNIVKNVKKAGEDSKVAIRSIRRDCNDKIKALKKDSDLSEDEIKKAEDDIQKRTDNFIKEIDKIVDAKEKEIMSI</sequence>
<dbReference type="EMBL" id="LWAE01000001">
    <property type="protein sequence ID" value="KZL94477.1"/>
    <property type="molecule type" value="Genomic_DNA"/>
</dbReference>
<dbReference type="OrthoDB" id="9804006at2"/>
<evidence type="ECO:0000256" key="2">
    <source>
        <dbReference type="ARBA" id="ARBA00005912"/>
    </source>
</evidence>
<dbReference type="Gene3D" id="3.30.1360.40">
    <property type="match status" value="1"/>
</dbReference>
<dbReference type="Pfam" id="PF01765">
    <property type="entry name" value="RRF"/>
    <property type="match status" value="1"/>
</dbReference>
<gene>
    <name evidence="5 7" type="primary">frr</name>
    <name evidence="7" type="ORF">CLMAG_15300</name>
</gene>
<dbReference type="FunFam" id="1.10.132.20:FF:000001">
    <property type="entry name" value="Ribosome-recycling factor"/>
    <property type="match status" value="1"/>
</dbReference>
<name>A0A162V1W3_9CLOT</name>
<dbReference type="RefSeq" id="WP_066620103.1">
    <property type="nucleotide sequence ID" value="NZ_FQXL01000019.1"/>
</dbReference>
<evidence type="ECO:0000313" key="8">
    <source>
        <dbReference type="Proteomes" id="UP000076603"/>
    </source>
</evidence>
<evidence type="ECO:0000256" key="4">
    <source>
        <dbReference type="ARBA" id="ARBA00022917"/>
    </source>
</evidence>
<feature type="domain" description="Ribosome recycling factor" evidence="6">
    <location>
        <begin position="20"/>
        <end position="183"/>
    </location>
</feature>
<keyword evidence="8" id="KW-1185">Reference proteome</keyword>
<dbReference type="InterPro" id="IPR002661">
    <property type="entry name" value="Ribosome_recyc_fac"/>
</dbReference>
<accession>A0A162V1W3</accession>
<dbReference type="GO" id="GO:0043023">
    <property type="term" value="F:ribosomal large subunit binding"/>
    <property type="evidence" value="ECO:0007669"/>
    <property type="project" value="TreeGrafter"/>
</dbReference>
<dbReference type="Proteomes" id="UP000076603">
    <property type="component" value="Unassembled WGS sequence"/>
</dbReference>
<reference evidence="7 8" key="1">
    <citation type="submission" date="2016-04" db="EMBL/GenBank/DDBJ databases">
        <title>Genome sequence of Clostridium magnum DSM 2767.</title>
        <authorList>
            <person name="Poehlein A."/>
            <person name="Uhlig R."/>
            <person name="Fischer R."/>
            <person name="Bahl H."/>
            <person name="Daniel R."/>
        </authorList>
    </citation>
    <scope>NUCLEOTIDE SEQUENCE [LARGE SCALE GENOMIC DNA]</scope>
    <source>
        <strain evidence="7 8">DSM 2767</strain>
    </source>
</reference>
<dbReference type="InterPro" id="IPR036191">
    <property type="entry name" value="RRF_sf"/>
</dbReference>
<protein>
    <recommendedName>
        <fullName evidence="5">Ribosome-recycling factor</fullName>
        <shortName evidence="5">RRF</shortName>
    </recommendedName>
    <alternativeName>
        <fullName evidence="5">Ribosome-releasing factor</fullName>
    </alternativeName>
</protein>
<dbReference type="SUPFAM" id="SSF55194">
    <property type="entry name" value="Ribosome recycling factor, RRF"/>
    <property type="match status" value="1"/>
</dbReference>
<evidence type="ECO:0000259" key="6">
    <source>
        <dbReference type="Pfam" id="PF01765"/>
    </source>
</evidence>
<keyword evidence="3 5" id="KW-0963">Cytoplasm</keyword>
<comment type="caution">
    <text evidence="7">The sequence shown here is derived from an EMBL/GenBank/DDBJ whole genome shotgun (WGS) entry which is preliminary data.</text>
</comment>
<evidence type="ECO:0000256" key="3">
    <source>
        <dbReference type="ARBA" id="ARBA00022490"/>
    </source>
</evidence>
<dbReference type="PANTHER" id="PTHR20982:SF3">
    <property type="entry name" value="MITOCHONDRIAL RIBOSOME RECYCLING FACTOR PSEUDO 1"/>
    <property type="match status" value="1"/>
</dbReference>
<dbReference type="FunFam" id="3.30.1360.40:FF:000001">
    <property type="entry name" value="Ribosome-recycling factor"/>
    <property type="match status" value="1"/>
</dbReference>
<evidence type="ECO:0000313" key="7">
    <source>
        <dbReference type="EMBL" id="KZL94477.1"/>
    </source>
</evidence>
<dbReference type="CDD" id="cd00520">
    <property type="entry name" value="RRF"/>
    <property type="match status" value="1"/>
</dbReference>
<dbReference type="InterPro" id="IPR023584">
    <property type="entry name" value="Ribosome_recyc_fac_dom"/>
</dbReference>
<keyword evidence="4 5" id="KW-0648">Protein biosynthesis</keyword>
<comment type="subcellular location">
    <subcellularLocation>
        <location evidence="1 5">Cytoplasm</location>
    </subcellularLocation>
</comment>
<dbReference type="PANTHER" id="PTHR20982">
    <property type="entry name" value="RIBOSOME RECYCLING FACTOR"/>
    <property type="match status" value="1"/>
</dbReference>
<dbReference type="NCBIfam" id="TIGR00496">
    <property type="entry name" value="frr"/>
    <property type="match status" value="1"/>
</dbReference>
<organism evidence="7 8">
    <name type="scientific">Clostridium magnum DSM 2767</name>
    <dbReference type="NCBI Taxonomy" id="1121326"/>
    <lineage>
        <taxon>Bacteria</taxon>
        <taxon>Bacillati</taxon>
        <taxon>Bacillota</taxon>
        <taxon>Clostridia</taxon>
        <taxon>Eubacteriales</taxon>
        <taxon>Clostridiaceae</taxon>
        <taxon>Clostridium</taxon>
    </lineage>
</organism>
<comment type="similarity">
    <text evidence="2 5">Belongs to the RRF family.</text>
</comment>
<dbReference type="PATRIC" id="fig|1121326.3.peg.1503"/>